<evidence type="ECO:0000313" key="2">
    <source>
        <dbReference type="Proteomes" id="UP000029981"/>
    </source>
</evidence>
<proteinExistence type="predicted"/>
<dbReference type="PANTHER" id="PTHR33527">
    <property type="entry name" value="OS07G0274300 PROTEIN"/>
    <property type="match status" value="1"/>
</dbReference>
<sequence>MGTVEVFNGADLNPNAKEWNPIYDCAPEEDRCLFLTFSNGFPLTENQIVTFFTRVYVHYPEGGKQLPLFGKVVFVASSIPAIVLGGKEEAKFSIDTKTMWCKKFESRKARSRASAPASRRR</sequence>
<gene>
    <name evidence="1" type="ORF">Csa_3G118030</name>
</gene>
<dbReference type="Proteomes" id="UP000029981">
    <property type="component" value="Chromosome 3"/>
</dbReference>
<reference evidence="1 2" key="1">
    <citation type="journal article" date="2009" name="Nat. Genet.">
        <title>The genome of the cucumber, Cucumis sativus L.</title>
        <authorList>
            <person name="Huang S."/>
            <person name="Li R."/>
            <person name="Zhang Z."/>
            <person name="Li L."/>
            <person name="Gu X."/>
            <person name="Fan W."/>
            <person name="Lucas W.J."/>
            <person name="Wang X."/>
            <person name="Xie B."/>
            <person name="Ni P."/>
            <person name="Ren Y."/>
            <person name="Zhu H."/>
            <person name="Li J."/>
            <person name="Lin K."/>
            <person name="Jin W."/>
            <person name="Fei Z."/>
            <person name="Li G."/>
            <person name="Staub J."/>
            <person name="Kilian A."/>
            <person name="van der Vossen E.A."/>
            <person name="Wu Y."/>
            <person name="Guo J."/>
            <person name="He J."/>
            <person name="Jia Z."/>
            <person name="Ren Y."/>
            <person name="Tian G."/>
            <person name="Lu Y."/>
            <person name="Ruan J."/>
            <person name="Qian W."/>
            <person name="Wang M."/>
            <person name="Huang Q."/>
            <person name="Li B."/>
            <person name="Xuan Z."/>
            <person name="Cao J."/>
            <person name="Asan"/>
            <person name="Wu Z."/>
            <person name="Zhang J."/>
            <person name="Cai Q."/>
            <person name="Bai Y."/>
            <person name="Zhao B."/>
            <person name="Han Y."/>
            <person name="Li Y."/>
            <person name="Li X."/>
            <person name="Wang S."/>
            <person name="Shi Q."/>
            <person name="Liu S."/>
            <person name="Cho W.K."/>
            <person name="Kim J.Y."/>
            <person name="Xu Y."/>
            <person name="Heller-Uszynska K."/>
            <person name="Miao H."/>
            <person name="Cheng Z."/>
            <person name="Zhang S."/>
            <person name="Wu J."/>
            <person name="Yang Y."/>
            <person name="Kang H."/>
            <person name="Li M."/>
            <person name="Liang H."/>
            <person name="Ren X."/>
            <person name="Shi Z."/>
            <person name="Wen M."/>
            <person name="Jian M."/>
            <person name="Yang H."/>
            <person name="Zhang G."/>
            <person name="Yang Z."/>
            <person name="Chen R."/>
            <person name="Liu S."/>
            <person name="Li J."/>
            <person name="Ma L."/>
            <person name="Liu H."/>
            <person name="Zhou Y."/>
            <person name="Zhao J."/>
            <person name="Fang X."/>
            <person name="Li G."/>
            <person name="Fang L."/>
            <person name="Li Y."/>
            <person name="Liu D."/>
            <person name="Zheng H."/>
            <person name="Zhang Y."/>
            <person name="Qin N."/>
            <person name="Li Z."/>
            <person name="Yang G."/>
            <person name="Yang S."/>
            <person name="Bolund L."/>
            <person name="Kristiansen K."/>
            <person name="Zheng H."/>
            <person name="Li S."/>
            <person name="Zhang X."/>
            <person name="Yang H."/>
            <person name="Wang J."/>
            <person name="Sun R."/>
            <person name="Zhang B."/>
            <person name="Jiang S."/>
            <person name="Wang J."/>
            <person name="Du Y."/>
            <person name="Li S."/>
        </authorList>
    </citation>
    <scope>NUCLEOTIDE SEQUENCE [LARGE SCALE GENOMIC DNA]</scope>
    <source>
        <strain evidence="2">cv. 9930</strain>
    </source>
</reference>
<reference evidence="1 2" key="2">
    <citation type="journal article" date="2009" name="PLoS ONE">
        <title>An integrated genetic and cytogenetic map of the cucumber genome.</title>
        <authorList>
            <person name="Ren Y."/>
            <person name="Zhang Z."/>
            <person name="Liu J."/>
            <person name="Staub J.E."/>
            <person name="Han Y."/>
            <person name="Cheng Z."/>
            <person name="Li X."/>
            <person name="Lu J."/>
            <person name="Miao H."/>
            <person name="Kang H."/>
            <person name="Xie B."/>
            <person name="Gu X."/>
            <person name="Wang X."/>
            <person name="Du Y."/>
            <person name="Jin W."/>
            <person name="Huang S."/>
        </authorList>
    </citation>
    <scope>NUCLEOTIDE SEQUENCE [LARGE SCALE GENOMIC DNA]</scope>
    <source>
        <strain evidence="2">cv. 9930</strain>
    </source>
</reference>
<dbReference type="AlphaFoldDB" id="A0A0A0L3N4"/>
<dbReference type="PANTHER" id="PTHR33527:SF45">
    <property type="entry name" value="RRM DOMAIN-CONTAINING PROTEIN"/>
    <property type="match status" value="1"/>
</dbReference>
<protein>
    <submittedName>
        <fullName evidence="1">Uncharacterized protein</fullName>
    </submittedName>
</protein>
<dbReference type="STRING" id="3659.A0A0A0L3N4"/>
<reference evidence="1 2" key="3">
    <citation type="journal article" date="2010" name="BMC Genomics">
        <title>Transcriptome sequencing and comparative analysis of cucumber flowers with different sex types.</title>
        <authorList>
            <person name="Guo S."/>
            <person name="Zheng Y."/>
            <person name="Joung J.G."/>
            <person name="Liu S."/>
            <person name="Zhang Z."/>
            <person name="Crasta O.R."/>
            <person name="Sobral B.W."/>
            <person name="Xu Y."/>
            <person name="Huang S."/>
            <person name="Fei Z."/>
        </authorList>
    </citation>
    <scope>NUCLEOTIDE SEQUENCE [LARGE SCALE GENOMIC DNA]</scope>
    <source>
        <strain evidence="2">cv. 9930</strain>
    </source>
</reference>
<dbReference type="OMA" id="APEDDRC"/>
<accession>A0A0A0L3N4</accession>
<name>A0A0A0L3N4_CUCSA</name>
<keyword evidence="2" id="KW-1185">Reference proteome</keyword>
<dbReference type="EMBL" id="CM002924">
    <property type="protein sequence ID" value="KGN56368.1"/>
    <property type="molecule type" value="Genomic_DNA"/>
</dbReference>
<organism evidence="1 2">
    <name type="scientific">Cucumis sativus</name>
    <name type="common">Cucumber</name>
    <dbReference type="NCBI Taxonomy" id="3659"/>
    <lineage>
        <taxon>Eukaryota</taxon>
        <taxon>Viridiplantae</taxon>
        <taxon>Streptophyta</taxon>
        <taxon>Embryophyta</taxon>
        <taxon>Tracheophyta</taxon>
        <taxon>Spermatophyta</taxon>
        <taxon>Magnoliopsida</taxon>
        <taxon>eudicotyledons</taxon>
        <taxon>Gunneridae</taxon>
        <taxon>Pentapetalae</taxon>
        <taxon>rosids</taxon>
        <taxon>fabids</taxon>
        <taxon>Cucurbitales</taxon>
        <taxon>Cucurbitaceae</taxon>
        <taxon>Benincaseae</taxon>
        <taxon>Cucumis</taxon>
    </lineage>
</organism>
<evidence type="ECO:0000313" key="1">
    <source>
        <dbReference type="EMBL" id="KGN56368.1"/>
    </source>
</evidence>
<dbReference type="Gramene" id="KGN56368">
    <property type="protein sequence ID" value="KGN56368"/>
    <property type="gene ID" value="Csa_3G118030"/>
</dbReference>
<reference evidence="1 2" key="4">
    <citation type="journal article" date="2011" name="BMC Genomics">
        <title>RNA-Seq improves annotation of protein-coding genes in the cucumber genome.</title>
        <authorList>
            <person name="Li Z."/>
            <person name="Zhang Z."/>
            <person name="Yan P."/>
            <person name="Huang S."/>
            <person name="Fei Z."/>
            <person name="Lin K."/>
        </authorList>
    </citation>
    <scope>NUCLEOTIDE SEQUENCE [LARGE SCALE GENOMIC DNA]</scope>
    <source>
        <strain evidence="2">cv. 9930</strain>
    </source>
</reference>